<accession>A0ABS0EY41</accession>
<sequence length="408" mass="43709">MSSPRIALEDRYCAHNYAPLPVVLSRGRGVWLWDEDGKRYMDMMSAYSAVSFGHSHPALVAALTHQAGQLAVTSRAFYSDQLGKFLQLLCEMTGMAKALPMNSGTEAVETSLKAARKWAYQVKGVPDQQAQIIVCAGNFAGRSTTIVGFSSEAQYRDGFGPFDGGFVTIPYGDAAALEAAITSRTAAFLVEPIQGEGGIIVPPDGYLAQCREICTRRNVLLICDEVQTGLGRSGRLLACDHEGIRPDGLILGKALGGGLLPVSAFLARSDVMDVFTPGDHGSTFGGNALSAAVAYAALSLLRDGELIEAAELRGQQLRAGLRAIRHPAVRGVRGKGLLIGLELDPDLISARTFCERLMENGILSKETHHTVVRFAPPLIISADEVDAALHIIEHVFATFPTTHMEVCT</sequence>
<dbReference type="Proteomes" id="UP000657372">
    <property type="component" value="Unassembled WGS sequence"/>
</dbReference>
<evidence type="ECO:0000256" key="2">
    <source>
        <dbReference type="ARBA" id="ARBA00004998"/>
    </source>
</evidence>
<organism evidence="9 10">
    <name type="scientific">Herminiimonas contaminans</name>
    <dbReference type="NCBI Taxonomy" id="1111140"/>
    <lineage>
        <taxon>Bacteria</taxon>
        <taxon>Pseudomonadati</taxon>
        <taxon>Pseudomonadota</taxon>
        <taxon>Betaproteobacteria</taxon>
        <taxon>Burkholderiales</taxon>
        <taxon>Oxalobacteraceae</taxon>
        <taxon>Herminiimonas</taxon>
    </lineage>
</organism>
<evidence type="ECO:0000256" key="5">
    <source>
        <dbReference type="ARBA" id="ARBA00022679"/>
    </source>
</evidence>
<dbReference type="PIRSF" id="PIRSF000521">
    <property type="entry name" value="Transaminase_4ab_Lys_Orn"/>
    <property type="match status" value="1"/>
</dbReference>
<dbReference type="InterPro" id="IPR049704">
    <property type="entry name" value="Aminotrans_3_PPA_site"/>
</dbReference>
<dbReference type="PROSITE" id="PS00600">
    <property type="entry name" value="AA_TRANSFER_CLASS_3"/>
    <property type="match status" value="1"/>
</dbReference>
<dbReference type="InterPro" id="IPR010164">
    <property type="entry name" value="Orn_aminotrans"/>
</dbReference>
<dbReference type="EC" id="2.6.1.13" evidence="3"/>
<evidence type="ECO:0000256" key="3">
    <source>
        <dbReference type="ARBA" id="ARBA00012924"/>
    </source>
</evidence>
<dbReference type="PANTHER" id="PTHR11986">
    <property type="entry name" value="AMINOTRANSFERASE CLASS III"/>
    <property type="match status" value="1"/>
</dbReference>
<dbReference type="NCBIfam" id="TIGR01885">
    <property type="entry name" value="Orn_aminotrans"/>
    <property type="match status" value="1"/>
</dbReference>
<protein>
    <recommendedName>
        <fullName evidence="3">ornithine aminotransferase</fullName>
        <ecNumber evidence="3">2.6.1.13</ecNumber>
    </recommendedName>
    <alternativeName>
        <fullName evidence="7">Ornithine--oxo-acid aminotransferase</fullName>
    </alternativeName>
</protein>
<dbReference type="GO" id="GO:0004587">
    <property type="term" value="F:ornithine aminotransferase activity"/>
    <property type="evidence" value="ECO:0007669"/>
    <property type="project" value="UniProtKB-EC"/>
</dbReference>
<proteinExistence type="inferred from homology"/>
<dbReference type="InterPro" id="IPR015422">
    <property type="entry name" value="PyrdxlP-dep_Trfase_small"/>
</dbReference>
<dbReference type="RefSeq" id="WP_195875577.1">
    <property type="nucleotide sequence ID" value="NZ_JADOEL010000007.1"/>
</dbReference>
<comment type="caution">
    <text evidence="9">The sequence shown here is derived from an EMBL/GenBank/DDBJ whole genome shotgun (WGS) entry which is preliminary data.</text>
</comment>
<evidence type="ECO:0000256" key="1">
    <source>
        <dbReference type="ARBA" id="ARBA00001933"/>
    </source>
</evidence>
<evidence type="ECO:0000256" key="7">
    <source>
        <dbReference type="ARBA" id="ARBA00030587"/>
    </source>
</evidence>
<comment type="cofactor">
    <cofactor evidence="1">
        <name>pyridoxal 5'-phosphate</name>
        <dbReference type="ChEBI" id="CHEBI:597326"/>
    </cofactor>
</comment>
<evidence type="ECO:0000256" key="4">
    <source>
        <dbReference type="ARBA" id="ARBA00022576"/>
    </source>
</evidence>
<gene>
    <name evidence="9" type="primary">rocD</name>
    <name evidence="9" type="ORF">IXC47_10255</name>
</gene>
<evidence type="ECO:0000313" key="9">
    <source>
        <dbReference type="EMBL" id="MBF8178063.1"/>
    </source>
</evidence>
<keyword evidence="5 9" id="KW-0808">Transferase</keyword>
<evidence type="ECO:0000313" key="10">
    <source>
        <dbReference type="Proteomes" id="UP000657372"/>
    </source>
</evidence>
<keyword evidence="6 8" id="KW-0663">Pyridoxal phosphate</keyword>
<dbReference type="InterPro" id="IPR015421">
    <property type="entry name" value="PyrdxlP-dep_Trfase_major"/>
</dbReference>
<dbReference type="Gene3D" id="3.90.1150.10">
    <property type="entry name" value="Aspartate Aminotransferase, domain 1"/>
    <property type="match status" value="1"/>
</dbReference>
<dbReference type="SUPFAM" id="SSF53383">
    <property type="entry name" value="PLP-dependent transferases"/>
    <property type="match status" value="1"/>
</dbReference>
<dbReference type="EMBL" id="JADOEL010000007">
    <property type="protein sequence ID" value="MBF8178063.1"/>
    <property type="molecule type" value="Genomic_DNA"/>
</dbReference>
<evidence type="ECO:0000256" key="8">
    <source>
        <dbReference type="RuleBase" id="RU003560"/>
    </source>
</evidence>
<dbReference type="InterPro" id="IPR050103">
    <property type="entry name" value="Class-III_PLP-dep_AT"/>
</dbReference>
<dbReference type="InterPro" id="IPR005814">
    <property type="entry name" value="Aminotrans_3"/>
</dbReference>
<name>A0ABS0EY41_9BURK</name>
<reference evidence="9 10" key="1">
    <citation type="submission" date="2020-11" db="EMBL/GenBank/DDBJ databases">
        <title>WGS of Herminiimonas contaminans strain Marseille-Q4544 isolated from planarians Schmidtea mediterranea.</title>
        <authorList>
            <person name="Kangale L."/>
        </authorList>
    </citation>
    <scope>NUCLEOTIDE SEQUENCE [LARGE SCALE GENOMIC DNA]</scope>
    <source>
        <strain evidence="9 10">Marseille-Q4544</strain>
    </source>
</reference>
<dbReference type="PANTHER" id="PTHR11986:SF18">
    <property type="entry name" value="ORNITHINE AMINOTRANSFERASE, MITOCHONDRIAL"/>
    <property type="match status" value="1"/>
</dbReference>
<dbReference type="CDD" id="cd00610">
    <property type="entry name" value="OAT_like"/>
    <property type="match status" value="1"/>
</dbReference>
<dbReference type="InterPro" id="IPR015424">
    <property type="entry name" value="PyrdxlP-dep_Trfase"/>
</dbReference>
<evidence type="ECO:0000256" key="6">
    <source>
        <dbReference type="ARBA" id="ARBA00022898"/>
    </source>
</evidence>
<keyword evidence="10" id="KW-1185">Reference proteome</keyword>
<dbReference type="Pfam" id="PF00202">
    <property type="entry name" value="Aminotran_3"/>
    <property type="match status" value="1"/>
</dbReference>
<keyword evidence="4 9" id="KW-0032">Aminotransferase</keyword>
<dbReference type="Gene3D" id="3.40.640.10">
    <property type="entry name" value="Type I PLP-dependent aspartate aminotransferase-like (Major domain)"/>
    <property type="match status" value="1"/>
</dbReference>
<comment type="pathway">
    <text evidence="2">Amino-acid biosynthesis; L-proline biosynthesis; L-glutamate 5-semialdehyde from L-ornithine: step 1/1.</text>
</comment>
<comment type="similarity">
    <text evidence="8">Belongs to the class-III pyridoxal-phosphate-dependent aminotransferase family.</text>
</comment>